<feature type="compositionally biased region" description="Basic residues" evidence="1">
    <location>
        <begin position="1"/>
        <end position="14"/>
    </location>
</feature>
<reference evidence="2" key="1">
    <citation type="submission" date="2020-02" db="EMBL/GenBank/DDBJ databases">
        <authorList>
            <person name="Meier V. D."/>
        </authorList>
    </citation>
    <scope>NUCLEOTIDE SEQUENCE</scope>
    <source>
        <strain evidence="2">AVDCRST_MAG35</strain>
    </source>
</reference>
<protein>
    <submittedName>
        <fullName evidence="2">Thioredoxin</fullName>
    </submittedName>
</protein>
<accession>A0A6J4PMJ6</accession>
<organism evidence="2">
    <name type="scientific">uncultured Quadrisphaera sp</name>
    <dbReference type="NCBI Taxonomy" id="904978"/>
    <lineage>
        <taxon>Bacteria</taxon>
        <taxon>Bacillati</taxon>
        <taxon>Actinomycetota</taxon>
        <taxon>Actinomycetes</taxon>
        <taxon>Kineosporiales</taxon>
        <taxon>Kineosporiaceae</taxon>
        <taxon>Quadrisphaera</taxon>
        <taxon>environmental samples</taxon>
    </lineage>
</organism>
<proteinExistence type="predicted"/>
<feature type="compositionally biased region" description="Basic and acidic residues" evidence="1">
    <location>
        <begin position="58"/>
        <end position="92"/>
    </location>
</feature>
<feature type="non-terminal residue" evidence="2">
    <location>
        <position position="1"/>
    </location>
</feature>
<feature type="compositionally biased region" description="Basic residues" evidence="1">
    <location>
        <begin position="99"/>
        <end position="108"/>
    </location>
</feature>
<gene>
    <name evidence="2" type="ORF">AVDCRST_MAG35-1968</name>
</gene>
<evidence type="ECO:0000313" key="2">
    <source>
        <dbReference type="EMBL" id="CAA9420673.1"/>
    </source>
</evidence>
<feature type="compositionally biased region" description="Low complexity" evidence="1">
    <location>
        <begin position="21"/>
        <end position="30"/>
    </location>
</feature>
<sequence length="108" mass="12708">ERTRRHRRHLHRRGPGGGQARPGRLLGPVVRPVPPGEPDPRRARHRARRQHRGRQAQRRREPAGHRPLRHHVDPRAERVLGRRGREVDHRGPPEAGARQRARRLPRRL</sequence>
<dbReference type="AlphaFoldDB" id="A0A6J4PMJ6"/>
<evidence type="ECO:0000256" key="1">
    <source>
        <dbReference type="SAM" id="MobiDB-lite"/>
    </source>
</evidence>
<feature type="region of interest" description="Disordered" evidence="1">
    <location>
        <begin position="1"/>
        <end position="108"/>
    </location>
</feature>
<name>A0A6J4PMJ6_9ACTN</name>
<feature type="non-terminal residue" evidence="2">
    <location>
        <position position="108"/>
    </location>
</feature>
<dbReference type="EMBL" id="CADCUY010000415">
    <property type="protein sequence ID" value="CAA9420673.1"/>
    <property type="molecule type" value="Genomic_DNA"/>
</dbReference>
<feature type="compositionally biased region" description="Basic residues" evidence="1">
    <location>
        <begin position="42"/>
        <end position="57"/>
    </location>
</feature>